<reference evidence="1 2" key="1">
    <citation type="submission" date="2017-08" db="EMBL/GenBank/DDBJ databases">
        <title>Reclassification of Bisgaard taxon 37 and 44.</title>
        <authorList>
            <person name="Christensen H."/>
        </authorList>
    </citation>
    <scope>NUCLEOTIDE SEQUENCE [LARGE SCALE GENOMIC DNA]</scope>
    <source>
        <strain evidence="1 2">EEAB3T1</strain>
    </source>
</reference>
<dbReference type="RefSeq" id="WP_119534364.1">
    <property type="nucleotide sequence ID" value="NZ_NRJF01000055.1"/>
</dbReference>
<sequence>MIAYPLSQLFTFVDKAHSTHDYWKLNDLEVGASFTSAPLALLEKVNNKTKLELLKAQKGDLVILSKKRHLVGYLAFIAPSELWFRVTNFANTEPAKVLSFNQDLLLPEYAQYLALSFVHLLNEKADFFTLPQTSILDNLSYFIPSKAEQEKLLTTSIASMINNWQLAMQQLQAETTQKIHSLLKPLLEESLVLSQNLNFPKLGVSKLSKEKFSEFLSNYSSLTHEQVNKISASLNREQRDKIARNYQELINLNQTLALKLEALFYCRLTAILKYPQSYV</sequence>
<keyword evidence="2" id="KW-1185">Reference proteome</keyword>
<gene>
    <name evidence="1" type="ORF">CKF59_02275</name>
</gene>
<organism evidence="1 2">
    <name type="scientific">Psittacicella gerlachiana</name>
    <dbReference type="NCBI Taxonomy" id="2028574"/>
    <lineage>
        <taxon>Bacteria</taxon>
        <taxon>Pseudomonadati</taxon>
        <taxon>Pseudomonadota</taxon>
        <taxon>Gammaproteobacteria</taxon>
        <taxon>Pasteurellales</taxon>
        <taxon>Psittacicellaceae</taxon>
        <taxon>Psittacicella</taxon>
    </lineage>
</organism>
<proteinExistence type="predicted"/>
<protein>
    <submittedName>
        <fullName evidence="1">Uncharacterized protein</fullName>
    </submittedName>
</protein>
<evidence type="ECO:0000313" key="1">
    <source>
        <dbReference type="EMBL" id="RIY36786.1"/>
    </source>
</evidence>
<dbReference type="Proteomes" id="UP000265964">
    <property type="component" value="Unassembled WGS sequence"/>
</dbReference>
<evidence type="ECO:0000313" key="2">
    <source>
        <dbReference type="Proteomes" id="UP000265964"/>
    </source>
</evidence>
<name>A0A3A1YH48_9GAMM</name>
<comment type="caution">
    <text evidence="1">The sequence shown here is derived from an EMBL/GenBank/DDBJ whole genome shotgun (WGS) entry which is preliminary data.</text>
</comment>
<dbReference type="AlphaFoldDB" id="A0A3A1YH48"/>
<accession>A0A3A1YH48</accession>
<dbReference type="EMBL" id="NRJF01000055">
    <property type="protein sequence ID" value="RIY36786.1"/>
    <property type="molecule type" value="Genomic_DNA"/>
</dbReference>
<dbReference type="SUPFAM" id="SSF116734">
    <property type="entry name" value="DNA methylase specificity domain"/>
    <property type="match status" value="1"/>
</dbReference>